<dbReference type="OrthoDB" id="7595324at2"/>
<reference evidence="2 3" key="1">
    <citation type="submission" date="2019-03" db="EMBL/GenBank/DDBJ databases">
        <title>Genome sequence of Sphingomonas sp. 17J27-24.</title>
        <authorList>
            <person name="Kim M."/>
            <person name="Maeng S."/>
            <person name="Sathiyaraj S."/>
        </authorList>
    </citation>
    <scope>NUCLEOTIDE SEQUENCE [LARGE SCALE GENOMIC DNA]</scope>
    <source>
        <strain evidence="2 3">17J27-24</strain>
    </source>
</reference>
<dbReference type="GO" id="GO:0006508">
    <property type="term" value="P:proteolysis"/>
    <property type="evidence" value="ECO:0007669"/>
    <property type="project" value="UniProtKB-KW"/>
</dbReference>
<proteinExistence type="predicted"/>
<dbReference type="CDD" id="cd05483">
    <property type="entry name" value="retropepsin_like_bacteria"/>
    <property type="match status" value="1"/>
</dbReference>
<feature type="transmembrane region" description="Helical" evidence="1">
    <location>
        <begin position="12"/>
        <end position="30"/>
    </location>
</feature>
<feature type="transmembrane region" description="Helical" evidence="1">
    <location>
        <begin position="36"/>
        <end position="55"/>
    </location>
</feature>
<dbReference type="Gene3D" id="2.40.70.10">
    <property type="entry name" value="Acid Proteases"/>
    <property type="match status" value="1"/>
</dbReference>
<evidence type="ECO:0000313" key="3">
    <source>
        <dbReference type="Proteomes" id="UP000298213"/>
    </source>
</evidence>
<name>A0A4Y8ZZK5_9SPHN</name>
<keyword evidence="3" id="KW-1185">Reference proteome</keyword>
<dbReference type="RefSeq" id="WP_135082716.1">
    <property type="nucleotide sequence ID" value="NZ_SPDV01000001.1"/>
</dbReference>
<dbReference type="InterPro" id="IPR021109">
    <property type="entry name" value="Peptidase_aspartic_dom_sf"/>
</dbReference>
<dbReference type="InterPro" id="IPR001969">
    <property type="entry name" value="Aspartic_peptidase_AS"/>
</dbReference>
<dbReference type="InterPro" id="IPR011969">
    <property type="entry name" value="Clan_AA_Asp_peptidase_C"/>
</dbReference>
<gene>
    <name evidence="2" type="ORF">E2493_00760</name>
</gene>
<keyword evidence="1" id="KW-0472">Membrane</keyword>
<keyword evidence="2" id="KW-0378">Hydrolase</keyword>
<sequence length="200" mass="21233">MTGNGDDAASFLYLLGCLVLVASAFLARRIPIAQGLKLALAWVLIFGAAFVAFTLKDDFAALGRRVIGESASQGQTNGPGQALRIRKSEDGHFWAIATIDGTPVRFLIDSGATVTSLSAETARRAGIEPSGGMPTLVETANGIVHAERARIAELAVGDIRRRDLPVHISEAFGRTNVLGMNFLSSLSSWGVEGEWLILEP</sequence>
<dbReference type="Proteomes" id="UP000298213">
    <property type="component" value="Unassembled WGS sequence"/>
</dbReference>
<accession>A0A4Y8ZZK5</accession>
<keyword evidence="1" id="KW-0812">Transmembrane</keyword>
<keyword evidence="2" id="KW-0645">Protease</keyword>
<dbReference type="EMBL" id="SPDV01000001">
    <property type="protein sequence ID" value="TFI60276.1"/>
    <property type="molecule type" value="Genomic_DNA"/>
</dbReference>
<evidence type="ECO:0000313" key="2">
    <source>
        <dbReference type="EMBL" id="TFI60276.1"/>
    </source>
</evidence>
<dbReference type="AlphaFoldDB" id="A0A4Y8ZZK5"/>
<dbReference type="NCBIfam" id="TIGR02281">
    <property type="entry name" value="clan_AA_DTGA"/>
    <property type="match status" value="1"/>
</dbReference>
<dbReference type="EC" id="3.4.23.-" evidence="2"/>
<evidence type="ECO:0000256" key="1">
    <source>
        <dbReference type="SAM" id="Phobius"/>
    </source>
</evidence>
<organism evidence="2 3">
    <name type="scientific">Sphingomonas parva</name>
    <dbReference type="NCBI Taxonomy" id="2555898"/>
    <lineage>
        <taxon>Bacteria</taxon>
        <taxon>Pseudomonadati</taxon>
        <taxon>Pseudomonadota</taxon>
        <taxon>Alphaproteobacteria</taxon>
        <taxon>Sphingomonadales</taxon>
        <taxon>Sphingomonadaceae</taxon>
        <taxon>Sphingomonas</taxon>
    </lineage>
</organism>
<protein>
    <submittedName>
        <fullName evidence="2">TIGR02281 family clan AA aspartic protease</fullName>
        <ecNumber evidence="2">3.4.23.-</ecNumber>
    </submittedName>
</protein>
<comment type="caution">
    <text evidence="2">The sequence shown here is derived from an EMBL/GenBank/DDBJ whole genome shotgun (WGS) entry which is preliminary data.</text>
</comment>
<dbReference type="SUPFAM" id="SSF50630">
    <property type="entry name" value="Acid proteases"/>
    <property type="match status" value="1"/>
</dbReference>
<dbReference type="GO" id="GO:0004190">
    <property type="term" value="F:aspartic-type endopeptidase activity"/>
    <property type="evidence" value="ECO:0007669"/>
    <property type="project" value="InterPro"/>
</dbReference>
<dbReference type="PROSITE" id="PS00141">
    <property type="entry name" value="ASP_PROTEASE"/>
    <property type="match status" value="1"/>
</dbReference>
<dbReference type="Pfam" id="PF13975">
    <property type="entry name" value="gag-asp_proteas"/>
    <property type="match status" value="1"/>
</dbReference>
<dbReference type="InterPro" id="IPR034122">
    <property type="entry name" value="Retropepsin-like_bacterial"/>
</dbReference>
<keyword evidence="1" id="KW-1133">Transmembrane helix</keyword>